<dbReference type="InterPro" id="IPR008928">
    <property type="entry name" value="6-hairpin_glycosidase_sf"/>
</dbReference>
<dbReference type="InterPro" id="IPR014512">
    <property type="entry name" value="O_gly_hydro"/>
</dbReference>
<dbReference type="RefSeq" id="WP_166778634.1">
    <property type="nucleotide sequence ID" value="NZ_JAAOYO010000001.1"/>
</dbReference>
<proteinExistence type="predicted"/>
<dbReference type="SUPFAM" id="SSF48208">
    <property type="entry name" value="Six-hairpin glycosidases"/>
    <property type="match status" value="1"/>
</dbReference>
<dbReference type="PANTHER" id="PTHR47791:SF3">
    <property type="entry name" value="MEIOTICALLY UP-REGULATED GENE 191 PROTEIN"/>
    <property type="match status" value="1"/>
</dbReference>
<dbReference type="Gene3D" id="1.50.10.20">
    <property type="match status" value="1"/>
</dbReference>
<reference evidence="1 2" key="1">
    <citation type="submission" date="2020-03" db="EMBL/GenBank/DDBJ databases">
        <title>Above-ground endophytic microbial communities from plants in different locations in the United States.</title>
        <authorList>
            <person name="Frank C."/>
        </authorList>
    </citation>
    <scope>NUCLEOTIDE SEQUENCE [LARGE SCALE GENOMIC DNA]</scope>
    <source>
        <strain evidence="1 2">WW7</strain>
    </source>
</reference>
<dbReference type="PIRSF" id="PIRSF021505">
    <property type="entry name" value="O_gly_hdrol"/>
    <property type="match status" value="1"/>
</dbReference>
<accession>A0ABX0T3B9</accession>
<dbReference type="PANTHER" id="PTHR47791">
    <property type="entry name" value="MEIOTICALLY UP-REGULATED GENE 191 PROTEIN"/>
    <property type="match status" value="1"/>
</dbReference>
<organism evidence="1 2">
    <name type="scientific">Curtobacterium salicis</name>
    <dbReference type="NCBI Taxonomy" id="1779862"/>
    <lineage>
        <taxon>Bacteria</taxon>
        <taxon>Bacillati</taxon>
        <taxon>Actinomycetota</taxon>
        <taxon>Actinomycetes</taxon>
        <taxon>Micrococcales</taxon>
        <taxon>Microbacteriaceae</taxon>
        <taxon>Curtobacterium</taxon>
    </lineage>
</organism>
<dbReference type="EMBL" id="JAAOYO010000001">
    <property type="protein sequence ID" value="NII39398.1"/>
    <property type="molecule type" value="Genomic_DNA"/>
</dbReference>
<dbReference type="InterPro" id="IPR053169">
    <property type="entry name" value="MUG_Protein"/>
</dbReference>
<keyword evidence="2" id="KW-1185">Reference proteome</keyword>
<dbReference type="Pfam" id="PF03663">
    <property type="entry name" value="Glyco_hydro_76"/>
    <property type="match status" value="1"/>
</dbReference>
<dbReference type="Proteomes" id="UP001318300">
    <property type="component" value="Unassembled WGS sequence"/>
</dbReference>
<evidence type="ECO:0000313" key="2">
    <source>
        <dbReference type="Proteomes" id="UP001318300"/>
    </source>
</evidence>
<comment type="caution">
    <text evidence="1">The sequence shown here is derived from an EMBL/GenBank/DDBJ whole genome shotgun (WGS) entry which is preliminary data.</text>
</comment>
<gene>
    <name evidence="1" type="ORF">E9228_000017</name>
</gene>
<dbReference type="InterPro" id="IPR005198">
    <property type="entry name" value="Glyco_hydro_76"/>
</dbReference>
<name>A0ABX0T3B9_9MICO</name>
<protein>
    <submittedName>
        <fullName evidence="1">Alpha-1,6-mannanase (GH76 family)</fullName>
    </submittedName>
</protein>
<sequence length="351" mass="39510">MTDTMTGVWADRADRMQDSIERLYGAPWPQYLHNSWPVQDADDSTFNYWWLAHLLDVRLDAFQRSGDPVRLEQARTVHRNIVERNGGSLFNDYFDDMLWFALATLRLHGATGEQRYLDDTVALFDHVVEHGWNDTGGTSLAWRKQQLAYKNTPANGPLVILGARLHRSTGEDRFVQHAETAFDWLTDHLVDAADGFVEDGVNRAGDGRVDTQWRFTYNQGLYVGAAVELADRRPDDDLLAVAVRTARTAVTELSDGVVFRQEGDGGDEGLFKGVYYRYLGLLLERLPDGDADRVALTAFVRASTDALWGAFPEELDRPAANDWTERPAGPVPYSTQLSAAMATELRARLDR</sequence>
<evidence type="ECO:0000313" key="1">
    <source>
        <dbReference type="EMBL" id="NII39398.1"/>
    </source>
</evidence>